<accession>A0ABT6RV41</accession>
<keyword evidence="2" id="KW-0472">Membrane</keyword>
<organism evidence="3 4">
    <name type="scientific">Streptomyces solicavernae</name>
    <dbReference type="NCBI Taxonomy" id="3043614"/>
    <lineage>
        <taxon>Bacteria</taxon>
        <taxon>Bacillati</taxon>
        <taxon>Actinomycetota</taxon>
        <taxon>Actinomycetes</taxon>
        <taxon>Kitasatosporales</taxon>
        <taxon>Streptomycetaceae</taxon>
        <taxon>Streptomyces</taxon>
    </lineage>
</organism>
<proteinExistence type="predicted"/>
<protein>
    <recommendedName>
        <fullName evidence="5">Peptidase MA-like domain-containing protein</fullName>
    </recommendedName>
</protein>
<dbReference type="EMBL" id="JASCIR010000016">
    <property type="protein sequence ID" value="MDI3388308.1"/>
    <property type="molecule type" value="Genomic_DNA"/>
</dbReference>
<evidence type="ECO:0000256" key="1">
    <source>
        <dbReference type="SAM" id="MobiDB-lite"/>
    </source>
</evidence>
<evidence type="ECO:0008006" key="5">
    <source>
        <dbReference type="Google" id="ProtNLM"/>
    </source>
</evidence>
<feature type="compositionally biased region" description="Pro residues" evidence="1">
    <location>
        <begin position="55"/>
        <end position="64"/>
    </location>
</feature>
<gene>
    <name evidence="3" type="ORF">QIS99_19170</name>
</gene>
<keyword evidence="2" id="KW-0812">Transmembrane</keyword>
<dbReference type="RefSeq" id="WP_282514768.1">
    <property type="nucleotide sequence ID" value="NZ_JASCIR010000016.1"/>
</dbReference>
<reference evidence="3 4" key="1">
    <citation type="submission" date="2023-05" db="EMBL/GenBank/DDBJ databases">
        <title>Draft genome sequence of Streptomyces sp. B-S-A8 isolated from a cave soil in Thailand.</title>
        <authorList>
            <person name="Chamroensaksri N."/>
            <person name="Muangham S."/>
        </authorList>
    </citation>
    <scope>NUCLEOTIDE SEQUENCE [LARGE SCALE GENOMIC DNA]</scope>
    <source>
        <strain evidence="3 4">B-S-A8</strain>
    </source>
</reference>
<feature type="transmembrane region" description="Helical" evidence="2">
    <location>
        <begin position="76"/>
        <end position="97"/>
    </location>
</feature>
<evidence type="ECO:0000313" key="4">
    <source>
        <dbReference type="Proteomes" id="UP001224661"/>
    </source>
</evidence>
<feature type="compositionally biased region" description="Low complexity" evidence="1">
    <location>
        <begin position="43"/>
        <end position="54"/>
    </location>
</feature>
<evidence type="ECO:0000256" key="2">
    <source>
        <dbReference type="SAM" id="Phobius"/>
    </source>
</evidence>
<keyword evidence="2" id="KW-1133">Transmembrane helix</keyword>
<feature type="region of interest" description="Disordered" evidence="1">
    <location>
        <begin position="1"/>
        <end position="70"/>
    </location>
</feature>
<keyword evidence="4" id="KW-1185">Reference proteome</keyword>
<comment type="caution">
    <text evidence="3">The sequence shown here is derived from an EMBL/GenBank/DDBJ whole genome shotgun (WGS) entry which is preliminary data.</text>
</comment>
<evidence type="ECO:0000313" key="3">
    <source>
        <dbReference type="EMBL" id="MDI3388308.1"/>
    </source>
</evidence>
<sequence length="523" mass="56394">MSYPPPPHGSGNSTGPVNPGYQGNPGNVGGYATPTPQHGQPVQGNGPYPQQGWQQPPPAPPTPPGDSGDGKGFKRVVIGLVVVAVLAVFGVGGLALYQTLGGASMSATDESGGEEIVSDEEIASLLVGRTKALAGGDEEEYLAPFTGKAKDTQRKIFKNLRKLPLEEAKYKVIKQTGSGTDEYGSDDVSVSLDIAFVHQIKGVDVRPVSEWYRWTISKETADDEPRITEVGGSPSAYGTKSAVFYPAPWDVYDDMYVKRGQNSIIIGDKKNSASIGRYAPIVDRAAKSDLSLWKSKGPGTENTPNSFLVILEPDRKKYIELYNASKDDVGYDAGQSVPMPAFNENFRGGKDEKLDYGGARIKIDTSSTQFKGSAWKRGVAAVSRHEIAHALVQPLDLGTYTAFGPGDNSVRTWVAEGFGEYFGLRGDREYAEWSVKSGTEDLNFDGKLPDDDFEMANSVGANYALSYLAIKFIADKAGEEAALGFVAAHYQKPKNIDQQLQNATGMGKQEFEAAWAEYVRSKL</sequence>
<name>A0ABT6RV41_9ACTN</name>
<dbReference type="Proteomes" id="UP001224661">
    <property type="component" value="Unassembled WGS sequence"/>
</dbReference>